<keyword evidence="2" id="KW-1133">Transmembrane helix</keyword>
<evidence type="ECO:0000256" key="1">
    <source>
        <dbReference type="SAM" id="MobiDB-lite"/>
    </source>
</evidence>
<comment type="caution">
    <text evidence="3">The sequence shown here is derived from an EMBL/GenBank/DDBJ whole genome shotgun (WGS) entry which is preliminary data.</text>
</comment>
<keyword evidence="4" id="KW-1185">Reference proteome</keyword>
<dbReference type="EMBL" id="CAJVAS010000078">
    <property type="protein sequence ID" value="CAG7652787.1"/>
    <property type="molecule type" value="Genomic_DNA"/>
</dbReference>
<evidence type="ECO:0000313" key="3">
    <source>
        <dbReference type="EMBL" id="CAG7652787.1"/>
    </source>
</evidence>
<organism evidence="3 4">
    <name type="scientific">Paenibacillus solanacearum</name>
    <dbReference type="NCBI Taxonomy" id="2048548"/>
    <lineage>
        <taxon>Bacteria</taxon>
        <taxon>Bacillati</taxon>
        <taxon>Bacillota</taxon>
        <taxon>Bacilli</taxon>
        <taxon>Bacillales</taxon>
        <taxon>Paenibacillaceae</taxon>
        <taxon>Paenibacillus</taxon>
    </lineage>
</organism>
<name>A0A916K9L0_9BACL</name>
<dbReference type="Proteomes" id="UP000693672">
    <property type="component" value="Unassembled WGS sequence"/>
</dbReference>
<feature type="region of interest" description="Disordered" evidence="1">
    <location>
        <begin position="408"/>
        <end position="494"/>
    </location>
</feature>
<feature type="compositionally biased region" description="Low complexity" evidence="1">
    <location>
        <begin position="465"/>
        <end position="486"/>
    </location>
</feature>
<dbReference type="AlphaFoldDB" id="A0A916K9L0"/>
<dbReference type="PANTHER" id="PTHR37804:SF1">
    <property type="entry name" value="CDAA REGULATORY PROTEIN CDAR"/>
    <property type="match status" value="1"/>
</dbReference>
<feature type="transmembrane region" description="Helical" evidence="2">
    <location>
        <begin position="9"/>
        <end position="26"/>
    </location>
</feature>
<dbReference type="PANTHER" id="PTHR37804">
    <property type="entry name" value="CDAA REGULATORY PROTEIN CDAR"/>
    <property type="match status" value="1"/>
</dbReference>
<evidence type="ECO:0000256" key="2">
    <source>
        <dbReference type="SAM" id="Phobius"/>
    </source>
</evidence>
<accession>A0A916K9L0</accession>
<dbReference type="InterPro" id="IPR012505">
    <property type="entry name" value="YbbR"/>
</dbReference>
<proteinExistence type="predicted"/>
<keyword evidence="2" id="KW-0812">Transmembrane</keyword>
<evidence type="ECO:0008006" key="5">
    <source>
        <dbReference type="Google" id="ProtNLM"/>
    </source>
</evidence>
<protein>
    <recommendedName>
        <fullName evidence="5">YbbR-like domain-containing protein</fullName>
    </recommendedName>
</protein>
<evidence type="ECO:0000313" key="4">
    <source>
        <dbReference type="Proteomes" id="UP000693672"/>
    </source>
</evidence>
<dbReference type="Pfam" id="PF07949">
    <property type="entry name" value="YbbR"/>
    <property type="match status" value="3"/>
</dbReference>
<reference evidence="3" key="1">
    <citation type="submission" date="2021-06" db="EMBL/GenBank/DDBJ databases">
        <authorList>
            <person name="Criscuolo A."/>
        </authorList>
    </citation>
    <scope>NUCLEOTIDE SEQUENCE</scope>
    <source>
        <strain evidence="3">CIP111600</strain>
    </source>
</reference>
<keyword evidence="2" id="KW-0472">Membrane</keyword>
<dbReference type="InterPro" id="IPR053154">
    <property type="entry name" value="c-di-AMP_regulator"/>
</dbReference>
<dbReference type="RefSeq" id="WP_218096276.1">
    <property type="nucleotide sequence ID" value="NZ_CAJVAS010000078.1"/>
</dbReference>
<sequence>MDQWLRNTNVVKVVALIIGILLWAVVRMDGGTISGTTSTGIKEEKIWNVSVTPKYDADQFYVQLIDPAQVTVSLSGRDSVLKKVMNAANYSVELDLTKVGKGEHQLSLTPVGFPTNVTVKVSPATVKVVVDEKKNKSMPVTVNVTGIPAVGLKAGQPVVKPKQVTVAVPSGSYDAVETVRADVNVEKAQSPVSSKVKLVAFDKNGKPMEMATISPAVVDVEVPITSPFTMVPLQVKLVGEPPRGFAVASIRQSIDKVTVYGPQNILDRLEFYEGPQVNLNDLREDKEFTLPIPLKKDVKQLDPDKVVVNVSVVPSVTKTLDNIPISIIGQNDGFNTKVIQPETSQLSLVVEGASTLVDKLKSQDVQAILDVSNLPPGKHEVPVTWNLPTFVKRGQQQEYKATVEISAKQVAGQSVKPEAGAGAGTGTITPAPGDSAGADTNQTPPASAGTDKSENPPASGSTGTEAGPPASAGAEAGGSPPAAAGQGEEKPKSP</sequence>
<gene>
    <name evidence="3" type="ORF">PAESOLCIP111_06633</name>
</gene>